<keyword evidence="2 4" id="KW-0479">Metal-binding</keyword>
<evidence type="ECO:0000313" key="8">
    <source>
        <dbReference type="Proteomes" id="UP000048926"/>
    </source>
</evidence>
<name>A0A0M6Y3A2_9HYPH</name>
<dbReference type="RefSeq" id="WP_023003232.1">
    <property type="nucleotide sequence ID" value="NZ_CP045622.1"/>
</dbReference>
<sequence length="159" mass="16712">MFKGATHFSLPAAFAGLAVLAASAAAAGTVAPDSVPIVDMELSESLTGVQGDPQAGREAFADRKKGNCLACHANADLNDQLFHGEVGPVLDGAADRWSEAQLRAIVVNSKDVFGEQTIMPGFYTLKVGINVDEEFAGKTILSAQEVEDVVAYLMTLKEN</sequence>
<evidence type="ECO:0000256" key="5">
    <source>
        <dbReference type="SAM" id="SignalP"/>
    </source>
</evidence>
<evidence type="ECO:0000256" key="4">
    <source>
        <dbReference type="PROSITE-ProRule" id="PRU00433"/>
    </source>
</evidence>
<dbReference type="OrthoDB" id="9793634at2"/>
<evidence type="ECO:0000256" key="2">
    <source>
        <dbReference type="ARBA" id="ARBA00022723"/>
    </source>
</evidence>
<dbReference type="GO" id="GO:0020037">
    <property type="term" value="F:heme binding"/>
    <property type="evidence" value="ECO:0007669"/>
    <property type="project" value="InterPro"/>
</dbReference>
<keyword evidence="3 4" id="KW-0408">Iron</keyword>
<evidence type="ECO:0000313" key="7">
    <source>
        <dbReference type="EMBL" id="CTQ43839.1"/>
    </source>
</evidence>
<dbReference type="Pfam" id="PF00034">
    <property type="entry name" value="Cytochrom_C"/>
    <property type="match status" value="1"/>
</dbReference>
<keyword evidence="8" id="KW-1185">Reference proteome</keyword>
<dbReference type="NCBIfam" id="TIGR04485">
    <property type="entry name" value="thiosulf_SoxX"/>
    <property type="match status" value="1"/>
</dbReference>
<keyword evidence="1 4" id="KW-0349">Heme</keyword>
<keyword evidence="5" id="KW-0732">Signal</keyword>
<proteinExistence type="predicted"/>
<dbReference type="SUPFAM" id="SSF46626">
    <property type="entry name" value="Cytochrome c"/>
    <property type="match status" value="1"/>
</dbReference>
<protein>
    <submittedName>
        <fullName evidence="7">Cytochrome c, mono-and diheme variants</fullName>
    </submittedName>
</protein>
<feature type="signal peptide" evidence="5">
    <location>
        <begin position="1"/>
        <end position="27"/>
    </location>
</feature>
<dbReference type="Proteomes" id="UP000048926">
    <property type="component" value="Unassembled WGS sequence"/>
</dbReference>
<dbReference type="STRING" id="187304.B0E33_18070"/>
<gene>
    <name evidence="7" type="ORF">LAL4801_02281</name>
</gene>
<dbReference type="InterPro" id="IPR009056">
    <property type="entry name" value="Cyt_c-like_dom"/>
</dbReference>
<evidence type="ECO:0000259" key="6">
    <source>
        <dbReference type="PROSITE" id="PS51007"/>
    </source>
</evidence>
<dbReference type="AlphaFoldDB" id="A0A0M6Y3A2"/>
<dbReference type="InterPro" id="IPR030999">
    <property type="entry name" value="Thiosulf_SoxX"/>
</dbReference>
<dbReference type="EMBL" id="CXST01000001">
    <property type="protein sequence ID" value="CTQ43839.1"/>
    <property type="molecule type" value="Genomic_DNA"/>
</dbReference>
<feature type="chain" id="PRO_5005807392" evidence="5">
    <location>
        <begin position="28"/>
        <end position="159"/>
    </location>
</feature>
<dbReference type="PROSITE" id="PS51007">
    <property type="entry name" value="CYTC"/>
    <property type="match status" value="1"/>
</dbReference>
<evidence type="ECO:0000256" key="1">
    <source>
        <dbReference type="ARBA" id="ARBA00022617"/>
    </source>
</evidence>
<evidence type="ECO:0000256" key="3">
    <source>
        <dbReference type="ARBA" id="ARBA00023004"/>
    </source>
</evidence>
<dbReference type="GO" id="GO:0046872">
    <property type="term" value="F:metal ion binding"/>
    <property type="evidence" value="ECO:0007669"/>
    <property type="project" value="UniProtKB-KW"/>
</dbReference>
<dbReference type="Gene3D" id="1.10.760.10">
    <property type="entry name" value="Cytochrome c-like domain"/>
    <property type="match status" value="1"/>
</dbReference>
<dbReference type="GO" id="GO:0009055">
    <property type="term" value="F:electron transfer activity"/>
    <property type="evidence" value="ECO:0007669"/>
    <property type="project" value="InterPro"/>
</dbReference>
<feature type="domain" description="Cytochrome c" evidence="6">
    <location>
        <begin position="51"/>
        <end position="157"/>
    </location>
</feature>
<accession>A0A0M6Y3A2</accession>
<organism evidence="7 8">
    <name type="scientific">Roseibium aggregatum</name>
    <dbReference type="NCBI Taxonomy" id="187304"/>
    <lineage>
        <taxon>Bacteria</taxon>
        <taxon>Pseudomonadati</taxon>
        <taxon>Pseudomonadota</taxon>
        <taxon>Alphaproteobacteria</taxon>
        <taxon>Hyphomicrobiales</taxon>
        <taxon>Stappiaceae</taxon>
        <taxon>Roseibium</taxon>
    </lineage>
</organism>
<dbReference type="InterPro" id="IPR036909">
    <property type="entry name" value="Cyt_c-like_dom_sf"/>
</dbReference>
<reference evidence="8" key="1">
    <citation type="submission" date="2015-07" db="EMBL/GenBank/DDBJ databases">
        <authorList>
            <person name="Rodrigo-Torres Lidia"/>
            <person name="Arahal R.David."/>
        </authorList>
    </citation>
    <scope>NUCLEOTIDE SEQUENCE [LARGE SCALE GENOMIC DNA]</scope>
    <source>
        <strain evidence="8">CECT 4801</strain>
    </source>
</reference>